<reference evidence="2 3" key="1">
    <citation type="journal article" date="2010" name="J. Bacteriol.">
        <title>Genome sequence of Pantoea ananatis LMG20103, the causative agent of Eucalyptus blight and dieback.</title>
        <authorList>
            <person name="De Maayer P."/>
            <person name="Chan W.Y."/>
            <person name="Venter S.N."/>
            <person name="Toth I.K."/>
            <person name="Birch P.R."/>
            <person name="Joubert F."/>
            <person name="Coutinho T.A."/>
        </authorList>
    </citation>
    <scope>NUCLEOTIDE SEQUENCE [LARGE SCALE GENOMIC DNA]</scope>
    <source>
        <strain evidence="2 3">LMG 20103</strain>
    </source>
</reference>
<dbReference type="AlphaFoldDB" id="D4GLF5"/>
<protein>
    <recommendedName>
        <fullName evidence="1">Probable 2-phosphosulfolactate phosphatase</fullName>
    </recommendedName>
</protein>
<proteinExistence type="predicted"/>
<sequence>MRLPVILTLQEQLMHWYSQDAFAIRLEWGIAALDHLAGNVDAIVIVDVMSFSTCVSLAVANGARVYPYPWKDQTVVHYAQSVGAVAANSDRRFGGEGYSLSPRTLLSVRPGERLVLPSPNGSATCFRAREWGVPVLTGCLRNLTATAEACRPFKRLLIVPCGERWPDGSLRPCIEDYVVAGGSLPHLSETRCHRKHRPLSQPGTLISCRISRRCFTVRQQQNMIQRGFPEDVTLCLTKDVARRPCFLSDEYFALRAEA</sequence>
<dbReference type="GO" id="GO:0050532">
    <property type="term" value="F:2-phosphosulfolactate phosphatase activity"/>
    <property type="evidence" value="ECO:0007669"/>
    <property type="project" value="InterPro"/>
</dbReference>
<dbReference type="eggNOG" id="COG2045">
    <property type="taxonomic scope" value="Bacteria"/>
</dbReference>
<organism evidence="2 3">
    <name type="scientific">Pantoea ananatis (strain LMG 20103)</name>
    <dbReference type="NCBI Taxonomy" id="706191"/>
    <lineage>
        <taxon>Bacteria</taxon>
        <taxon>Pseudomonadati</taxon>
        <taxon>Pseudomonadota</taxon>
        <taxon>Gammaproteobacteria</taxon>
        <taxon>Enterobacterales</taxon>
        <taxon>Erwiniaceae</taxon>
        <taxon>Pantoea</taxon>
    </lineage>
</organism>
<dbReference type="Gene3D" id="3.90.1560.10">
    <property type="entry name" value="ComB-like"/>
    <property type="match status" value="1"/>
</dbReference>
<dbReference type="HOGENOM" id="CLU_094942_0_0_6"/>
<dbReference type="GO" id="GO:0000287">
    <property type="term" value="F:magnesium ion binding"/>
    <property type="evidence" value="ECO:0007669"/>
    <property type="project" value="InterPro"/>
</dbReference>
<dbReference type="InterPro" id="IPR036702">
    <property type="entry name" value="ComB-like_sf"/>
</dbReference>
<keyword evidence="3" id="KW-1185">Reference proteome</keyword>
<evidence type="ECO:0000313" key="2">
    <source>
        <dbReference type="EMBL" id="ADD78208.1"/>
    </source>
</evidence>
<gene>
    <name evidence="2" type="ordered locus">PANA_3041</name>
</gene>
<dbReference type="Proteomes" id="UP000001702">
    <property type="component" value="Chromosome"/>
</dbReference>
<dbReference type="InterPro" id="IPR005238">
    <property type="entry name" value="ComB-like"/>
</dbReference>
<accession>D4GLF5</accession>
<dbReference type="EMBL" id="CP001875">
    <property type="protein sequence ID" value="ADD78208.1"/>
    <property type="molecule type" value="Genomic_DNA"/>
</dbReference>
<evidence type="ECO:0000256" key="1">
    <source>
        <dbReference type="ARBA" id="ARBA00021948"/>
    </source>
</evidence>
<dbReference type="Pfam" id="PF04029">
    <property type="entry name" value="2-ph_phosp"/>
    <property type="match status" value="1"/>
</dbReference>
<dbReference type="STRING" id="706191.PANA_3041"/>
<dbReference type="SUPFAM" id="SSF142823">
    <property type="entry name" value="ComB-like"/>
    <property type="match status" value="1"/>
</dbReference>
<evidence type="ECO:0000313" key="3">
    <source>
        <dbReference type="Proteomes" id="UP000001702"/>
    </source>
</evidence>
<name>D4GLF5_PANAM</name>
<dbReference type="KEGG" id="pam:PANA_3041"/>